<evidence type="ECO:0000313" key="3">
    <source>
        <dbReference type="Proteomes" id="UP000000379"/>
    </source>
</evidence>
<dbReference type="Pfam" id="PF09084">
    <property type="entry name" value="NMT1"/>
    <property type="match status" value="1"/>
</dbReference>
<accession>D7CSZ7</accession>
<feature type="domain" description="SsuA/THI5-like" evidence="1">
    <location>
        <begin position="89"/>
        <end position="289"/>
    </location>
</feature>
<dbReference type="InterPro" id="IPR015168">
    <property type="entry name" value="SsuA/THI5"/>
</dbReference>
<evidence type="ECO:0000313" key="2">
    <source>
        <dbReference type="EMBL" id="ADI13764.1"/>
    </source>
</evidence>
<dbReference type="EMBL" id="CP002049">
    <property type="protein sequence ID" value="ADI13764.1"/>
    <property type="molecule type" value="Genomic_DNA"/>
</dbReference>
<sequence length="377" mass="39387">MGCCDELAIKSPPRYKARRSPPTDLLSAWKGDPSTLGGVERRSVLKGLFGTFVGVTLAPSLVACNPRAQRVRLAFCSQLLCVVPYEFTRAEGFFEDEGLEVEYIYARGGNAAMQALVGGAVDYAATSLDVALQAAASGAAIRRFATTGQLPLFALATAPGSPIASLEGLAGATVGISGLGNADHALLLYLLQRSGVDTGSLEYATIGTNLYEALNAGQVDAGMVQEPALSLVQEAGGRVLFNGMDLTDAERFLGGTYEFMGVAVRAAERDERLDEMRRLARALERGLRALRTASPGDLIAALPPELVTGGDPGRLADILERYRLSLYPETVSIDPASSARVQEANLSAGVLAAPVDLDALLDTAALGADAPSGLRAA</sequence>
<organism evidence="2 3">
    <name type="scientific">Truepera radiovictrix (strain DSM 17093 / CIP 108686 / LMG 22925 / RQ-24)</name>
    <dbReference type="NCBI Taxonomy" id="649638"/>
    <lineage>
        <taxon>Bacteria</taxon>
        <taxon>Thermotogati</taxon>
        <taxon>Deinococcota</taxon>
        <taxon>Deinococci</taxon>
        <taxon>Trueperales</taxon>
        <taxon>Trueperaceae</taxon>
        <taxon>Truepera</taxon>
    </lineage>
</organism>
<dbReference type="OrthoDB" id="8195871at2"/>
<dbReference type="Proteomes" id="UP000000379">
    <property type="component" value="Chromosome"/>
</dbReference>
<protein>
    <submittedName>
        <fullName evidence="2">NMT1/THI5 like domain protein</fullName>
    </submittedName>
</protein>
<dbReference type="RefSeq" id="WP_013177140.1">
    <property type="nucleotide sequence ID" value="NC_014221.1"/>
</dbReference>
<dbReference type="STRING" id="649638.Trad_0628"/>
<reference evidence="2 3" key="2">
    <citation type="journal article" date="2011" name="Stand. Genomic Sci.">
        <title>Complete genome sequence of Truepera radiovictrix type strain (RQ-24).</title>
        <authorList>
            <person name="Ivanova N."/>
            <person name="Rohde C."/>
            <person name="Munk C."/>
            <person name="Nolan M."/>
            <person name="Lucas S."/>
            <person name="Del Rio T.G."/>
            <person name="Tice H."/>
            <person name="Deshpande S."/>
            <person name="Cheng J.F."/>
            <person name="Tapia R."/>
            <person name="Han C."/>
            <person name="Goodwin L."/>
            <person name="Pitluck S."/>
            <person name="Liolios K."/>
            <person name="Mavromatis K."/>
            <person name="Mikhailova N."/>
            <person name="Pati A."/>
            <person name="Chen A."/>
            <person name="Palaniappan K."/>
            <person name="Land M."/>
            <person name="Hauser L."/>
            <person name="Chang Y.J."/>
            <person name="Jeffries C.D."/>
            <person name="Brambilla E."/>
            <person name="Rohde M."/>
            <person name="Goker M."/>
            <person name="Tindall B.J."/>
            <person name="Woyke T."/>
            <person name="Bristow J."/>
            <person name="Eisen J.A."/>
            <person name="Markowitz V."/>
            <person name="Hugenholtz P."/>
            <person name="Kyrpides N.C."/>
            <person name="Klenk H.P."/>
            <person name="Lapidus A."/>
        </authorList>
    </citation>
    <scope>NUCLEOTIDE SEQUENCE [LARGE SCALE GENOMIC DNA]</scope>
    <source>
        <strain evidence="3">DSM 17093 / CIP 108686 / LMG 22925 / RQ-24</strain>
    </source>
</reference>
<dbReference type="AlphaFoldDB" id="D7CSZ7"/>
<gene>
    <name evidence="2" type="ordered locus">Trad_0628</name>
</gene>
<dbReference type="Gene3D" id="3.40.190.10">
    <property type="entry name" value="Periplasmic binding protein-like II"/>
    <property type="match status" value="2"/>
</dbReference>
<name>D7CSZ7_TRURR</name>
<keyword evidence="3" id="KW-1185">Reference proteome</keyword>
<dbReference type="PANTHER" id="PTHR30024">
    <property type="entry name" value="ALIPHATIC SULFONATES-BINDING PROTEIN-RELATED"/>
    <property type="match status" value="1"/>
</dbReference>
<dbReference type="KEGG" id="tra:Trad_0628"/>
<dbReference type="HOGENOM" id="CLU_052162_0_0_0"/>
<evidence type="ECO:0000259" key="1">
    <source>
        <dbReference type="Pfam" id="PF09084"/>
    </source>
</evidence>
<reference evidence="3" key="1">
    <citation type="submission" date="2010-05" db="EMBL/GenBank/DDBJ databases">
        <title>The complete genome of Truepera radiovictris DSM 17093.</title>
        <authorList>
            <consortium name="US DOE Joint Genome Institute (JGI-PGF)"/>
            <person name="Lucas S."/>
            <person name="Copeland A."/>
            <person name="Lapidus A."/>
            <person name="Glavina del Rio T."/>
            <person name="Dalin E."/>
            <person name="Tice H."/>
            <person name="Bruce D."/>
            <person name="Goodwin L."/>
            <person name="Pitluck S."/>
            <person name="Kyrpides N."/>
            <person name="Mavromatis K."/>
            <person name="Ovchinnikova G."/>
            <person name="Munk A.C."/>
            <person name="Detter J.C."/>
            <person name="Han C."/>
            <person name="Tapia R."/>
            <person name="Land M."/>
            <person name="Hauser L."/>
            <person name="Markowitz V."/>
            <person name="Cheng J.-F."/>
            <person name="Hugenholtz P."/>
            <person name="Woyke T."/>
            <person name="Wu D."/>
            <person name="Tindall B."/>
            <person name="Pomrenke H.G."/>
            <person name="Brambilla E."/>
            <person name="Klenk H.-P."/>
            <person name="Eisen J.A."/>
        </authorList>
    </citation>
    <scope>NUCLEOTIDE SEQUENCE [LARGE SCALE GENOMIC DNA]</scope>
    <source>
        <strain evidence="3">DSM 17093 / CIP 108686 / LMG 22925 / RQ-24</strain>
    </source>
</reference>
<proteinExistence type="predicted"/>
<dbReference type="SUPFAM" id="SSF53850">
    <property type="entry name" value="Periplasmic binding protein-like II"/>
    <property type="match status" value="1"/>
</dbReference>
<dbReference type="eggNOG" id="COG0715">
    <property type="taxonomic scope" value="Bacteria"/>
</dbReference>